<evidence type="ECO:0000313" key="4">
    <source>
        <dbReference type="Proteomes" id="UP001597183"/>
    </source>
</evidence>
<keyword evidence="1" id="KW-0812">Transmembrane</keyword>
<dbReference type="Proteomes" id="UP001597183">
    <property type="component" value="Unassembled WGS sequence"/>
</dbReference>
<proteinExistence type="predicted"/>
<dbReference type="PANTHER" id="PTHR43798">
    <property type="entry name" value="MONOACYLGLYCEROL LIPASE"/>
    <property type="match status" value="1"/>
</dbReference>
<dbReference type="SUPFAM" id="SSF53474">
    <property type="entry name" value="alpha/beta-Hydrolases"/>
    <property type="match status" value="1"/>
</dbReference>
<dbReference type="PRINTS" id="PR00111">
    <property type="entry name" value="ABHYDROLASE"/>
</dbReference>
<feature type="domain" description="AB hydrolase-1" evidence="2">
    <location>
        <begin position="55"/>
        <end position="303"/>
    </location>
</feature>
<evidence type="ECO:0000259" key="2">
    <source>
        <dbReference type="Pfam" id="PF12697"/>
    </source>
</evidence>
<reference evidence="4" key="1">
    <citation type="journal article" date="2019" name="Int. J. Syst. Evol. Microbiol.">
        <title>The Global Catalogue of Microorganisms (GCM) 10K type strain sequencing project: providing services to taxonomists for standard genome sequencing and annotation.</title>
        <authorList>
            <consortium name="The Broad Institute Genomics Platform"/>
            <consortium name="The Broad Institute Genome Sequencing Center for Infectious Disease"/>
            <person name="Wu L."/>
            <person name="Ma J."/>
        </authorList>
    </citation>
    <scope>NUCLEOTIDE SEQUENCE [LARGE SCALE GENOMIC DNA]</scope>
    <source>
        <strain evidence="4">CCM 7526</strain>
    </source>
</reference>
<keyword evidence="3" id="KW-0378">Hydrolase</keyword>
<dbReference type="InterPro" id="IPR000073">
    <property type="entry name" value="AB_hydrolase_1"/>
</dbReference>
<dbReference type="Gene3D" id="3.40.50.1820">
    <property type="entry name" value="alpha/beta hydrolase"/>
    <property type="match status" value="1"/>
</dbReference>
<keyword evidence="1" id="KW-0472">Membrane</keyword>
<name>A0ABW4ATD1_9ACTN</name>
<dbReference type="EMBL" id="JBHTMK010000079">
    <property type="protein sequence ID" value="MFD1374154.1"/>
    <property type="molecule type" value="Genomic_DNA"/>
</dbReference>
<feature type="transmembrane region" description="Helical" evidence="1">
    <location>
        <begin position="159"/>
        <end position="181"/>
    </location>
</feature>
<comment type="caution">
    <text evidence="3">The sequence shown here is derived from an EMBL/GenBank/DDBJ whole genome shotgun (WGS) entry which is preliminary data.</text>
</comment>
<dbReference type="RefSeq" id="WP_317794246.1">
    <property type="nucleotide sequence ID" value="NZ_AP028461.1"/>
</dbReference>
<keyword evidence="1" id="KW-1133">Transmembrane helix</keyword>
<organism evidence="3 4">
    <name type="scientific">Actinoplanes sichuanensis</name>
    <dbReference type="NCBI Taxonomy" id="512349"/>
    <lineage>
        <taxon>Bacteria</taxon>
        <taxon>Bacillati</taxon>
        <taxon>Actinomycetota</taxon>
        <taxon>Actinomycetes</taxon>
        <taxon>Micromonosporales</taxon>
        <taxon>Micromonosporaceae</taxon>
        <taxon>Actinoplanes</taxon>
    </lineage>
</organism>
<gene>
    <name evidence="3" type="ORF">ACFQ5G_53250</name>
</gene>
<dbReference type="PANTHER" id="PTHR43798:SF33">
    <property type="entry name" value="HYDROLASE, PUTATIVE (AFU_ORTHOLOGUE AFUA_2G14860)-RELATED"/>
    <property type="match status" value="1"/>
</dbReference>
<keyword evidence="4" id="KW-1185">Reference proteome</keyword>
<dbReference type="GO" id="GO:0016787">
    <property type="term" value="F:hydrolase activity"/>
    <property type="evidence" value="ECO:0007669"/>
    <property type="project" value="UniProtKB-KW"/>
</dbReference>
<dbReference type="InterPro" id="IPR029058">
    <property type="entry name" value="AB_hydrolase_fold"/>
</dbReference>
<dbReference type="Pfam" id="PF12697">
    <property type="entry name" value="Abhydrolase_6"/>
    <property type="match status" value="1"/>
</dbReference>
<dbReference type="InterPro" id="IPR050266">
    <property type="entry name" value="AB_hydrolase_sf"/>
</dbReference>
<evidence type="ECO:0000313" key="3">
    <source>
        <dbReference type="EMBL" id="MFD1374154.1"/>
    </source>
</evidence>
<sequence>MGITTDGEAMSRSEDDPVVSALSELANGRVVRRRLAREQRRQLSWIEIGSAGPTVVLVAGAGEVALDWAVILPQLSERHRVIAYDRAGLGASDRRPRLTLESQVQDLTALLDVVGPAVLVGHSWGGLLAELATRARPDRARGLLLVDPFHEEMTAAVPLALRVASSLVLSGIVLMKAVGLFSRTAKRMGRRLAERCTDDPNVRAHLVDAYVASYSTIAQVATIRDENRLADRSSHAIRTARRESSAPDIPMRILTAAAGKPSALQQLTGELGQRTANAHLRGEHVHIPDSGHYIHHDQPGTVLASIQALADAAAQDHGTDI</sequence>
<accession>A0ABW4ATD1</accession>
<protein>
    <submittedName>
        <fullName evidence="3">Alpha/beta fold hydrolase</fullName>
    </submittedName>
</protein>
<evidence type="ECO:0000256" key="1">
    <source>
        <dbReference type="SAM" id="Phobius"/>
    </source>
</evidence>